<feature type="transmembrane region" description="Helical" evidence="8">
    <location>
        <begin position="162"/>
        <end position="184"/>
    </location>
</feature>
<dbReference type="EMBL" id="CP034438">
    <property type="protein sequence ID" value="AZN29432.1"/>
    <property type="molecule type" value="Genomic_DNA"/>
</dbReference>
<feature type="transmembrane region" description="Helical" evidence="8">
    <location>
        <begin position="423"/>
        <end position="445"/>
    </location>
</feature>
<feature type="transmembrane region" description="Helical" evidence="8">
    <location>
        <begin position="204"/>
        <end position="225"/>
    </location>
</feature>
<keyword evidence="6 8" id="KW-1133">Transmembrane helix</keyword>
<feature type="transmembrane region" description="Helical" evidence="8">
    <location>
        <begin position="364"/>
        <end position="381"/>
    </location>
</feature>
<feature type="transmembrane region" description="Helical" evidence="8">
    <location>
        <begin position="457"/>
        <end position="477"/>
    </location>
</feature>
<keyword evidence="5" id="KW-0573">Peptidoglycan synthesis</keyword>
<evidence type="ECO:0000256" key="2">
    <source>
        <dbReference type="ARBA" id="ARBA00022475"/>
    </source>
</evidence>
<dbReference type="AlphaFoldDB" id="A0A3S8Z7B6"/>
<keyword evidence="3 8" id="KW-0812">Transmembrane</keyword>
<feature type="transmembrane region" description="Helical" evidence="8">
    <location>
        <begin position="489"/>
        <end position="512"/>
    </location>
</feature>
<dbReference type="Pfam" id="PF03023">
    <property type="entry name" value="MurJ"/>
    <property type="match status" value="1"/>
</dbReference>
<protein>
    <submittedName>
        <fullName evidence="9">Virulence factor MviN</fullName>
    </submittedName>
</protein>
<evidence type="ECO:0000313" key="9">
    <source>
        <dbReference type="EMBL" id="AZN29432.1"/>
    </source>
</evidence>
<dbReference type="InterPro" id="IPR051050">
    <property type="entry name" value="Lipid_II_flippase_MurJ/MviN"/>
</dbReference>
<dbReference type="GO" id="GO:0034204">
    <property type="term" value="P:lipid translocation"/>
    <property type="evidence" value="ECO:0007669"/>
    <property type="project" value="TreeGrafter"/>
</dbReference>
<dbReference type="PANTHER" id="PTHR47019:SF1">
    <property type="entry name" value="LIPID II FLIPPASE MURJ"/>
    <property type="match status" value="1"/>
</dbReference>
<proteinExistence type="predicted"/>
<sequence length="528" mass="53745">MSTRSLMASAAGAAGVIAILTLLSRIVGFGRTVAESWVLGATPLADAYSTANNVPNVLFEVAAGGALAGVVVPLLSRCIARGDREEADRTASALLTWVLATGVPIAALVALLAEPIAAALLASRDETVIETAAVLLRIFAAQVPLYGMSVVFSGILQAHHRFVLPALAPMLSSVVVIGAFALFWVSGGAGEADPAEVPTAALMWLGWGTTAGVIAFSLPQLIPVLRVVTLRPTFRFPDGVGRRALSMASAGFGGLVAQQAAIVLVMVVANNVGGEGTYPIFRYALALYFLPYAILAVPIATALFPRISKRAAVPGRVGLPGIVGGSLRLIVTVSAIGACALIAVAPAAQALFTVVYDMPELDEVVSILALGIVGFSLLYHTSRVLYAVDCPGWALRVSFVGWGTVGLGVLVAVPLAGGREATLYVIATAVAGGMSVAGIAGIAAVRTHVGPQVTEGLVRTLAIVTVTASVSAFFGRLACDFVLGLGEGILPAIGGGAVGAVVAAAVPAAVAYRADPSTWRVSAWSTHD</sequence>
<evidence type="ECO:0000313" key="10">
    <source>
        <dbReference type="Proteomes" id="UP000270021"/>
    </source>
</evidence>
<feature type="transmembrane region" description="Helical" evidence="8">
    <location>
        <begin position="325"/>
        <end position="352"/>
    </location>
</feature>
<dbReference type="GO" id="GO:0008360">
    <property type="term" value="P:regulation of cell shape"/>
    <property type="evidence" value="ECO:0007669"/>
    <property type="project" value="UniProtKB-KW"/>
</dbReference>
<evidence type="ECO:0000256" key="6">
    <source>
        <dbReference type="ARBA" id="ARBA00022989"/>
    </source>
</evidence>
<comment type="subcellular location">
    <subcellularLocation>
        <location evidence="1">Cell membrane</location>
        <topology evidence="1">Multi-pass membrane protein</topology>
    </subcellularLocation>
</comment>
<dbReference type="InterPro" id="IPR004268">
    <property type="entry name" value="MurJ"/>
</dbReference>
<reference evidence="9 10" key="1">
    <citation type="submission" date="2018-12" db="EMBL/GenBank/DDBJ databases">
        <title>Complete genome sequence of Flaviflexus salsibiostraticola KCTC 33148.</title>
        <authorList>
            <person name="Bae J.-W."/>
        </authorList>
    </citation>
    <scope>NUCLEOTIDE SEQUENCE [LARGE SCALE GENOMIC DNA]</scope>
    <source>
        <strain evidence="9 10">KCTC 33148</strain>
    </source>
</reference>
<dbReference type="GO" id="GO:0005886">
    <property type="term" value="C:plasma membrane"/>
    <property type="evidence" value="ECO:0007669"/>
    <property type="project" value="UniProtKB-SubCell"/>
</dbReference>
<feature type="transmembrane region" description="Helical" evidence="8">
    <location>
        <begin position="57"/>
        <end position="80"/>
    </location>
</feature>
<feature type="transmembrane region" description="Helical" evidence="8">
    <location>
        <begin position="245"/>
        <end position="268"/>
    </location>
</feature>
<dbReference type="Proteomes" id="UP000270021">
    <property type="component" value="Chromosome"/>
</dbReference>
<organism evidence="9 10">
    <name type="scientific">Flaviflexus salsibiostraticola</name>
    <dbReference type="NCBI Taxonomy" id="1282737"/>
    <lineage>
        <taxon>Bacteria</taxon>
        <taxon>Bacillati</taxon>
        <taxon>Actinomycetota</taxon>
        <taxon>Actinomycetes</taxon>
        <taxon>Actinomycetales</taxon>
        <taxon>Actinomycetaceae</taxon>
        <taxon>Flaviflexus</taxon>
    </lineage>
</organism>
<evidence type="ECO:0000256" key="8">
    <source>
        <dbReference type="SAM" id="Phobius"/>
    </source>
</evidence>
<evidence type="ECO:0000256" key="7">
    <source>
        <dbReference type="ARBA" id="ARBA00023136"/>
    </source>
</evidence>
<dbReference type="GO" id="GO:0009252">
    <property type="term" value="P:peptidoglycan biosynthetic process"/>
    <property type="evidence" value="ECO:0007669"/>
    <property type="project" value="UniProtKB-KW"/>
</dbReference>
<gene>
    <name evidence="9" type="ORF">EJO69_03240</name>
</gene>
<keyword evidence="4" id="KW-0133">Cell shape</keyword>
<feature type="transmembrane region" description="Helical" evidence="8">
    <location>
        <begin position="280"/>
        <end position="304"/>
    </location>
</feature>
<accession>A0A3S8Z7B6</accession>
<keyword evidence="7 8" id="KW-0472">Membrane</keyword>
<evidence type="ECO:0000256" key="3">
    <source>
        <dbReference type="ARBA" id="ARBA00022692"/>
    </source>
</evidence>
<dbReference type="OrthoDB" id="4350032at2"/>
<dbReference type="KEGG" id="fsl:EJO69_03240"/>
<evidence type="ECO:0000256" key="4">
    <source>
        <dbReference type="ARBA" id="ARBA00022960"/>
    </source>
</evidence>
<keyword evidence="2" id="KW-1003">Cell membrane</keyword>
<keyword evidence="10" id="KW-1185">Reference proteome</keyword>
<evidence type="ECO:0000256" key="5">
    <source>
        <dbReference type="ARBA" id="ARBA00022984"/>
    </source>
</evidence>
<feature type="transmembrane region" description="Helical" evidence="8">
    <location>
        <begin position="133"/>
        <end position="155"/>
    </location>
</feature>
<evidence type="ECO:0000256" key="1">
    <source>
        <dbReference type="ARBA" id="ARBA00004651"/>
    </source>
</evidence>
<dbReference type="GO" id="GO:0015648">
    <property type="term" value="F:lipid-linked peptidoglycan transporter activity"/>
    <property type="evidence" value="ECO:0007669"/>
    <property type="project" value="TreeGrafter"/>
</dbReference>
<dbReference type="RefSeq" id="WP_126039171.1">
    <property type="nucleotide sequence ID" value="NZ_CP034438.1"/>
</dbReference>
<feature type="transmembrane region" description="Helical" evidence="8">
    <location>
        <begin position="393"/>
        <end position="417"/>
    </location>
</feature>
<feature type="transmembrane region" description="Helical" evidence="8">
    <location>
        <begin position="92"/>
        <end position="113"/>
    </location>
</feature>
<dbReference type="PANTHER" id="PTHR47019">
    <property type="entry name" value="LIPID II FLIPPASE MURJ"/>
    <property type="match status" value="1"/>
</dbReference>
<dbReference type="PRINTS" id="PR01806">
    <property type="entry name" value="VIRFACTRMVIN"/>
</dbReference>
<name>A0A3S8Z7B6_9ACTO</name>